<evidence type="ECO:0000313" key="3">
    <source>
        <dbReference type="Proteomes" id="UP000183918"/>
    </source>
</evidence>
<sequence length="362" mass="40313">MKTFVGSGSGPVSKALQEATSGLQNPKMIMFVAPYEQMAETARIIKEKYPKTQSIGTCGTSLENGAVSDNATVVVGFFEDVVVRCGVIHELKTCPLAYIKSVQDNVTAVSPGVEDSVFIEFCTNNEEKLVSTLYTYLVKKNLPLLGGTTFGVPDGKENLVAYEGNVYGDSCVYAIIKNTTGKVKTYKVNIYEKNDRISHFATKVDPITRTLYELDGRPAADVYSEALDVPKNKIIDNVLKNPIGRVVEDRVYISSMYELKGNGGLVNYKQINKNDCIYFLKLGDYDEIEHKQREEIKNDFRKISFVFSVDCIYRYLLYKNENYIGTYAKNMAALGPHVGIVSGGEQYVNQHCNQTLVCAVFE</sequence>
<name>A0A1H3J5G7_9FIRM</name>
<dbReference type="OrthoDB" id="9770293at2"/>
<dbReference type="PANTHER" id="PTHR40252:SF2">
    <property type="entry name" value="BLR0328 PROTEIN"/>
    <property type="match status" value="1"/>
</dbReference>
<dbReference type="AlphaFoldDB" id="A0A1H3J5G7"/>
<dbReference type="STRING" id="1122142.SAMN02910414_01355"/>
<feature type="domain" description="FIST" evidence="1">
    <location>
        <begin position="25"/>
        <end position="218"/>
    </location>
</feature>
<keyword evidence="3" id="KW-1185">Reference proteome</keyword>
<organism evidence="2 3">
    <name type="scientific">Lachnobacterium bovis DSM 14045</name>
    <dbReference type="NCBI Taxonomy" id="1122142"/>
    <lineage>
        <taxon>Bacteria</taxon>
        <taxon>Bacillati</taxon>
        <taxon>Bacillota</taxon>
        <taxon>Clostridia</taxon>
        <taxon>Lachnospirales</taxon>
        <taxon>Lachnospiraceae</taxon>
        <taxon>Lachnobacterium</taxon>
    </lineage>
</organism>
<dbReference type="EMBL" id="FNPG01000014">
    <property type="protein sequence ID" value="SDY35166.1"/>
    <property type="molecule type" value="Genomic_DNA"/>
</dbReference>
<accession>A0A1H3J5G7</accession>
<dbReference type="InterPro" id="IPR019494">
    <property type="entry name" value="FIST_C"/>
</dbReference>
<proteinExistence type="predicted"/>
<protein>
    <submittedName>
        <fullName evidence="2">Uncharacterized conserved protein, contains FIST_N domain</fullName>
    </submittedName>
</protein>
<evidence type="ECO:0000313" key="2">
    <source>
        <dbReference type="EMBL" id="SDY35166.1"/>
    </source>
</evidence>
<dbReference type="InterPro" id="IPR013702">
    <property type="entry name" value="FIST_domain_N"/>
</dbReference>
<dbReference type="Pfam" id="PF08495">
    <property type="entry name" value="FIST"/>
    <property type="match status" value="1"/>
</dbReference>
<gene>
    <name evidence="2" type="ORF">SAMN02910414_01355</name>
</gene>
<dbReference type="Pfam" id="PF10442">
    <property type="entry name" value="FIST_C"/>
    <property type="match status" value="1"/>
</dbReference>
<reference evidence="2 3" key="1">
    <citation type="submission" date="2016-10" db="EMBL/GenBank/DDBJ databases">
        <authorList>
            <person name="de Groot N.N."/>
        </authorList>
    </citation>
    <scope>NUCLEOTIDE SEQUENCE [LARGE SCALE GENOMIC DNA]</scope>
    <source>
        <strain evidence="2 3">DSM 14045</strain>
    </source>
</reference>
<dbReference type="Proteomes" id="UP000183918">
    <property type="component" value="Unassembled WGS sequence"/>
</dbReference>
<evidence type="ECO:0000259" key="1">
    <source>
        <dbReference type="SMART" id="SM00897"/>
    </source>
</evidence>
<dbReference type="RefSeq" id="WP_074717347.1">
    <property type="nucleotide sequence ID" value="NZ_FNPG01000014.1"/>
</dbReference>
<dbReference type="PANTHER" id="PTHR40252">
    <property type="entry name" value="BLR0328 PROTEIN"/>
    <property type="match status" value="1"/>
</dbReference>
<dbReference type="SMART" id="SM00897">
    <property type="entry name" value="FIST"/>
    <property type="match status" value="1"/>
</dbReference>